<sequence length="2788" mass="321971">MVRMNLREIYDESLKSIKANSDNWRTFLAFSGQLYKYSFIDKVSIHKQKPNATYLADFDTWKKIDRYPRKGQKSIAIVDSQQDQVVAKHLFDISQTYGKKFEEPSWTGNRTIAKKVISKFYESVFDVKDSEVPLFNAFEDLIYHAVNNYEEKDTTGYVSKNRQLIENSILYAISTKAPWLNPVYDENYFDEIMDIELGIEVFTLGNVVNEVTRHALSKIYVIKQEIEKEFTKQEEQTYGQERSNERKYQDRRFRVNRNSTIDKQRIRGTAARLRKNSNGIFERSKSASVSHEISRRNIDGISSFSGGTSNQSRNSASEIWTEEKSLSNGKRSIEEYSTPKQPVEPNKRDSNSRDVTNDSSQSITNRTGHYSELKGTLTNNKQFSFVLPSGDMSSIWLSNSRCSLQRDFPHVQGHSDSYEIVEIPTLKKLFRIKGSRIETRSLSEFRQCFEDIIDPEVDTFSFEKELFEKTKAVKSFTSGGTIDFQFLLNYRDYLDYLANPDLKKDNMISLSPLKANPEIEIGLMHFPEDKAVYFLFRNNFHTMEHSIYQSSHDLKLAANEGLINEQIFAVIEDPSVDKIVEVDPLHKIRVHSIDELDHLIDSMTREITEEGLFFERELLYVAKNRVTRERGSVLNDSELTLMKQHLENLNPYSDEVEEIRLDGDPRVASTFFETKMNQVANDELPQVIEEPIVQEQLVENNSATPNQRKIDYFKGAFPSNSHFRFAWNGGEDITTVYLDLSFGKLSSTFPAIEGYSGVFTVVENPKESREVHFLNRVLITRSKEELREIFQDMANNTGETTSFENELFRLMREKGIENNGLGRNSKELTFSRLVEYKKYLKTVYPEENTNSGDVELSLVPLAANPEIKIGIMDFVQDEATYLLFRNNFHSGTISEKTNFLLEKAFAVVEDVSQEKMYEFEQFSTITVRNMDEFRQFVEDTSKEISLDALLFERQLILKTKDINSRIPGTSISDMNLSILERHLANLDLSNDSLNALDIEVENEPLLVISSLKNEQEFTIAQFDKFYLKFIDGEHSADIYTLDDFYYGYIDFKIGSPEALVSLKSQDDRIGYLTIIEKNHFSHGHQEMNFPKIPWVIERLNESVPKINSKYLSEEGRKYRESIKGTAEKEHNEEESSEEMSLFDFEYDAALESNQTDNNPMSETLLVSKNYYSSDDTLYQNGKKAKAQDNLIALELLDSLEKQQQQATKEDQSVLAKYSGWGGIPEIFDEELSNWKDERNRLKNLLSDQEYAGVRSTVLTAFYTDPKLIRTMYQFAENFGDFSKGNILDPAMGTGNFFQALPDNLKSANLTGIELDGLTGRLAKQLYPDANVSIAGFEKVKLKEKMDLVIGNFPFNNIKVLDQQYDKYNFVVHDYFMAKSINSLNQKGVLLFITSAGSMDKKDMRAREFLAKRANFIGAVRLPKTAFKQSAGTEVISDILIFQKKTMKEMMAEYQEPNWVNSREHPEFLGLFMNEYFIEHPEQILGEIRVKNFQGQTLDVVPPSDQDLIKEVNEAFNRVLKDQTIEKIEIKEKSSHLLPEVLVEITVPEETKQYSFFKVGSRTFYHTVDGEFEEYKGTMNQTRIKLMIPVREAVSEVLTLQQYDYEESELKEKLKILNETYDAFVDKCGYMNDPVNMRILRADNKYPLLVSLEKETEDGYIKQPIFYQATVRPKQMIHTVSKAIDAVQISMMRRRNIDFEYVQELYPDHTFKEIIEELGSEIYLNPSKLRSFDTLPEENLNAWEIADEFLTGNVKEKLDRSISIRDAVKNADLLKQIDKGIEDLKKAQPERLLEGDIKFQIGSPWIPLRFYDEFMHDLFETPEYMTKGKFRIRVDYLDHNASWRVLEKGKNGNSVLVTEKFGTDRINGYEILEASLNLQKATIKDRVVDGDTVRYVLNAKETMIARGKQEDIEYEFQKWLFQDQARSRELLDIYNDRFNTNRPRKYNGENLTFDEMNLQVELRPHQKDVIARILYSGKALMAHEVGAGKTAAMLSAGMYLKQNGLVNKPLYVVPNHLTEQWGKEILTFYPNANILITTKKDFEKQNRRAFVSRIATGNYDAVIIGHSQFERIPLSEERQRAILNSQIKDALSIIAELKAADAEKWSIKQIERFKKGLETKLEKLANESKKDDVITFEELGVDCLFVDEAHAYKNLFIYTKMQNVAGVGKSNSQRASDMLSKVRYIQEMNDGKNVVFATGTPVSNSMSELYVMQYFLQPEELKQRGLNSFDSWASTFGQVTSTLEITPEGSGYRIRDRFSKFHNLPELMTMFHQVADIQTADMLKLPVPELETGKVQTIVTERSLYQERKMAEFVTRSEDIRNGHVDPSDDNMLKLTNEAKLMAIDSRLIDEEQVRDPESKLSICSEKVFSVWERTKPTNSTQIIFSDSGTPKPGKFNVYQEIKDQLLSKGVPENEIAFVHDAKTDKQRDDLFEKVRNGEVRVIIGSTQKLGTGTNIQNKLIAAHHIDCPWKPSDLTQREGRILRQGNENETVEIFRYVTKGTFDSYLWQIQEQKLTYIAQVMNGSNINRSMDDLDETVLSAAEVKAIATDNPLLAEKMGIDNEVTRLQLIRSQWANARSRMDKNIRETYPNKLAYLDEQLKKYSADLSVINSNPQQEFFMEIDGKQIDNREDAFIQINAFSQLTGNDLNKEKGSAEIKIGSYRGLDVYLEKTTMREDTLSLRGESSYRTKFTPDTKTGNITRLINLVNHINDRINDTNDEIRDTKLQMEVAQRELEAPFPQQEELDQYLKEQSTINKQIELQTLESESEEERYEVEYDMEDEQEHVMGI</sequence>
<keyword evidence="1" id="KW-0175">Coiled coil</keyword>
<dbReference type="Pfam" id="PF07669">
    <property type="entry name" value="Eco57I"/>
    <property type="match status" value="1"/>
</dbReference>
<dbReference type="PRINTS" id="PR00507">
    <property type="entry name" value="N12N6MTFRASE"/>
</dbReference>
<keyword evidence="5" id="KW-1185">Reference proteome</keyword>
<dbReference type="Gene3D" id="3.40.50.150">
    <property type="entry name" value="Vaccinia Virus protein VP39"/>
    <property type="match status" value="1"/>
</dbReference>
<dbReference type="Gene3D" id="3.40.50.300">
    <property type="entry name" value="P-loop containing nucleotide triphosphate hydrolases"/>
    <property type="match status" value="2"/>
</dbReference>
<accession>A0A1E5H176</accession>
<feature type="compositionally biased region" description="Polar residues" evidence="2">
    <location>
        <begin position="357"/>
        <end position="368"/>
    </location>
</feature>
<dbReference type="SMART" id="SM00487">
    <property type="entry name" value="DEXDc"/>
    <property type="match status" value="1"/>
</dbReference>
<dbReference type="InterPro" id="IPR014001">
    <property type="entry name" value="Helicase_ATP-bd"/>
</dbReference>
<dbReference type="InterPro" id="IPR001650">
    <property type="entry name" value="Helicase_C-like"/>
</dbReference>
<reference evidence="5" key="1">
    <citation type="submission" date="2016-09" db="EMBL/GenBank/DDBJ databases">
        <authorList>
            <person name="Gulvik C.A."/>
        </authorList>
    </citation>
    <scope>NUCLEOTIDE SEQUENCE [LARGE SCALE GENOMIC DNA]</scope>
    <source>
        <strain evidence="5">LMG 8895</strain>
    </source>
</reference>
<dbReference type="InterPro" id="IPR029063">
    <property type="entry name" value="SAM-dependent_MTases_sf"/>
</dbReference>
<dbReference type="GO" id="GO:0009007">
    <property type="term" value="F:site-specific DNA-methyltransferase (adenine-specific) activity"/>
    <property type="evidence" value="ECO:0007669"/>
    <property type="project" value="UniProtKB-EC"/>
</dbReference>
<dbReference type="PANTHER" id="PTHR41313:SF1">
    <property type="entry name" value="DNA METHYLASE ADENINE-SPECIFIC DOMAIN-CONTAINING PROTEIN"/>
    <property type="match status" value="1"/>
</dbReference>
<feature type="coiled-coil region" evidence="1">
    <location>
        <begin position="2706"/>
        <end position="2733"/>
    </location>
</feature>
<name>A0A1E5H176_9ENTE</name>
<dbReference type="Pfam" id="PF00271">
    <property type="entry name" value="Helicase_C"/>
    <property type="match status" value="1"/>
</dbReference>
<evidence type="ECO:0000256" key="2">
    <source>
        <dbReference type="SAM" id="MobiDB-lite"/>
    </source>
</evidence>
<dbReference type="Proteomes" id="UP000095094">
    <property type="component" value="Unassembled WGS sequence"/>
</dbReference>
<evidence type="ECO:0000313" key="5">
    <source>
        <dbReference type="Proteomes" id="UP000095094"/>
    </source>
</evidence>
<feature type="compositionally biased region" description="Polar residues" evidence="2">
    <location>
        <begin position="300"/>
        <end position="318"/>
    </location>
</feature>
<dbReference type="GO" id="GO:0005524">
    <property type="term" value="F:ATP binding"/>
    <property type="evidence" value="ECO:0007669"/>
    <property type="project" value="InterPro"/>
</dbReference>
<comment type="caution">
    <text evidence="4">The sequence shown here is derived from an EMBL/GenBank/DDBJ whole genome shotgun (WGS) entry which is preliminary data.</text>
</comment>
<dbReference type="Pfam" id="PF04851">
    <property type="entry name" value="ResIII"/>
    <property type="match status" value="1"/>
</dbReference>
<dbReference type="EMBL" id="MIJY01000005">
    <property type="protein sequence ID" value="OEG18681.1"/>
    <property type="molecule type" value="Genomic_DNA"/>
</dbReference>
<protein>
    <recommendedName>
        <fullName evidence="3">Helicase C-terminal domain-containing protein</fullName>
    </recommendedName>
</protein>
<dbReference type="PROSITE" id="PS51194">
    <property type="entry name" value="HELICASE_CTER"/>
    <property type="match status" value="1"/>
</dbReference>
<feature type="compositionally biased region" description="Basic and acidic residues" evidence="2">
    <location>
        <begin position="345"/>
        <end position="356"/>
    </location>
</feature>
<feature type="region of interest" description="Disordered" evidence="2">
    <location>
        <begin position="299"/>
        <end position="369"/>
    </location>
</feature>
<dbReference type="GO" id="GO:0016787">
    <property type="term" value="F:hydrolase activity"/>
    <property type="evidence" value="ECO:0007669"/>
    <property type="project" value="InterPro"/>
</dbReference>
<dbReference type="InterPro" id="IPR027417">
    <property type="entry name" value="P-loop_NTPase"/>
</dbReference>
<dbReference type="GO" id="GO:0003677">
    <property type="term" value="F:DNA binding"/>
    <property type="evidence" value="ECO:0007669"/>
    <property type="project" value="InterPro"/>
</dbReference>
<organism evidence="4 5">
    <name type="scientific">Enterococcus termitis</name>
    <dbReference type="NCBI Taxonomy" id="332950"/>
    <lineage>
        <taxon>Bacteria</taxon>
        <taxon>Bacillati</taxon>
        <taxon>Bacillota</taxon>
        <taxon>Bacilli</taxon>
        <taxon>Lactobacillales</taxon>
        <taxon>Enterococcaceae</taxon>
        <taxon>Enterococcus</taxon>
    </lineage>
</organism>
<feature type="domain" description="Helicase C-terminal" evidence="3">
    <location>
        <begin position="2355"/>
        <end position="2544"/>
    </location>
</feature>
<proteinExistence type="predicted"/>
<dbReference type="InterPro" id="IPR006935">
    <property type="entry name" value="Helicase/UvrB_N"/>
</dbReference>
<evidence type="ECO:0000256" key="1">
    <source>
        <dbReference type="SAM" id="Coils"/>
    </source>
</evidence>
<gene>
    <name evidence="4" type="ORF">BCR25_15900</name>
</gene>
<evidence type="ECO:0000259" key="3">
    <source>
        <dbReference type="PROSITE" id="PS51194"/>
    </source>
</evidence>
<dbReference type="GO" id="GO:0006304">
    <property type="term" value="P:DNA modification"/>
    <property type="evidence" value="ECO:0007669"/>
    <property type="project" value="InterPro"/>
</dbReference>
<dbReference type="PANTHER" id="PTHR41313">
    <property type="entry name" value="ADENINE-SPECIFIC METHYLTRANSFERASE"/>
    <property type="match status" value="1"/>
</dbReference>
<dbReference type="SUPFAM" id="SSF52540">
    <property type="entry name" value="P-loop containing nucleoside triphosphate hydrolases"/>
    <property type="match status" value="2"/>
</dbReference>
<dbReference type="InterPro" id="IPR052933">
    <property type="entry name" value="DNA_Protect_Modify"/>
</dbReference>
<dbReference type="SUPFAM" id="SSF53335">
    <property type="entry name" value="S-adenosyl-L-methionine-dependent methyltransferases"/>
    <property type="match status" value="1"/>
</dbReference>
<evidence type="ECO:0000313" key="4">
    <source>
        <dbReference type="EMBL" id="OEG18681.1"/>
    </source>
</evidence>
<dbReference type="SMART" id="SM00490">
    <property type="entry name" value="HELICc"/>
    <property type="match status" value="1"/>
</dbReference>
<dbReference type="InterPro" id="IPR011639">
    <property type="entry name" value="MethylTrfase_TaqI-like_dom"/>
</dbReference>